<dbReference type="AlphaFoldDB" id="A0A165CTV6"/>
<sequence>MSTILLIIFGLFALAKSIEYYGCPRYLCDRFFHVTSSLSRASHKEGFEDTYQRYFDMIRPCFEPRKDDPVPAQLAELQLKFDRAENLLGSDCLNDDGLRALWIRYQIASCIYDVTDQLPILLKDE</sequence>
<evidence type="ECO:0000256" key="1">
    <source>
        <dbReference type="SAM" id="SignalP"/>
    </source>
</evidence>
<proteinExistence type="predicted"/>
<dbReference type="InParanoid" id="A0A165CTV6"/>
<gene>
    <name evidence="2" type="ORF">EXIGLDRAFT_777893</name>
</gene>
<feature type="signal peptide" evidence="1">
    <location>
        <begin position="1"/>
        <end position="17"/>
    </location>
</feature>
<dbReference type="EMBL" id="KV426288">
    <property type="protein sequence ID" value="KZV83108.1"/>
    <property type="molecule type" value="Genomic_DNA"/>
</dbReference>
<organism evidence="2 3">
    <name type="scientific">Exidia glandulosa HHB12029</name>
    <dbReference type="NCBI Taxonomy" id="1314781"/>
    <lineage>
        <taxon>Eukaryota</taxon>
        <taxon>Fungi</taxon>
        <taxon>Dikarya</taxon>
        <taxon>Basidiomycota</taxon>
        <taxon>Agaricomycotina</taxon>
        <taxon>Agaricomycetes</taxon>
        <taxon>Auriculariales</taxon>
        <taxon>Exidiaceae</taxon>
        <taxon>Exidia</taxon>
    </lineage>
</organism>
<protein>
    <submittedName>
        <fullName evidence="2">Uncharacterized protein</fullName>
    </submittedName>
</protein>
<reference evidence="2 3" key="1">
    <citation type="journal article" date="2016" name="Mol. Biol. Evol.">
        <title>Comparative Genomics of Early-Diverging Mushroom-Forming Fungi Provides Insights into the Origins of Lignocellulose Decay Capabilities.</title>
        <authorList>
            <person name="Nagy L.G."/>
            <person name="Riley R."/>
            <person name="Tritt A."/>
            <person name="Adam C."/>
            <person name="Daum C."/>
            <person name="Floudas D."/>
            <person name="Sun H."/>
            <person name="Yadav J.S."/>
            <person name="Pangilinan J."/>
            <person name="Larsson K.H."/>
            <person name="Matsuura K."/>
            <person name="Barry K."/>
            <person name="Labutti K."/>
            <person name="Kuo R."/>
            <person name="Ohm R.A."/>
            <person name="Bhattacharya S.S."/>
            <person name="Shirouzu T."/>
            <person name="Yoshinaga Y."/>
            <person name="Martin F.M."/>
            <person name="Grigoriev I.V."/>
            <person name="Hibbett D.S."/>
        </authorList>
    </citation>
    <scope>NUCLEOTIDE SEQUENCE [LARGE SCALE GENOMIC DNA]</scope>
    <source>
        <strain evidence="2 3">HHB12029</strain>
    </source>
</reference>
<keyword evidence="3" id="KW-1185">Reference proteome</keyword>
<keyword evidence="1" id="KW-0732">Signal</keyword>
<accession>A0A165CTV6</accession>
<feature type="chain" id="PRO_5007856170" evidence="1">
    <location>
        <begin position="18"/>
        <end position="125"/>
    </location>
</feature>
<name>A0A165CTV6_EXIGL</name>
<dbReference type="Proteomes" id="UP000077266">
    <property type="component" value="Unassembled WGS sequence"/>
</dbReference>
<evidence type="ECO:0000313" key="3">
    <source>
        <dbReference type="Proteomes" id="UP000077266"/>
    </source>
</evidence>
<evidence type="ECO:0000313" key="2">
    <source>
        <dbReference type="EMBL" id="KZV83108.1"/>
    </source>
</evidence>